<name>A0A1I3GK79_9PLAN</name>
<dbReference type="AlphaFoldDB" id="A0A1I3GK79"/>
<dbReference type="RefSeq" id="WP_092050167.1">
    <property type="nucleotide sequence ID" value="NZ_FOQD01000007.1"/>
</dbReference>
<accession>A0A1I3GK79</accession>
<sequence>MLTQTRGRLVVVAMLVAVTFVGCGGKPKGPELGEVTGIVTMDGAPLPNKTIVFASEKARPAMGTTDAEGRYTLTYAGNEKGTPVGRSTVTISTPLDHPPGPTYKDPVPAKYNTASELGAEVKPGKQEFNFDLKSK</sequence>
<proteinExistence type="predicted"/>
<dbReference type="InterPro" id="IPR013783">
    <property type="entry name" value="Ig-like_fold"/>
</dbReference>
<dbReference type="EMBL" id="FOQD01000007">
    <property type="protein sequence ID" value="SFI23887.1"/>
    <property type="molecule type" value="Genomic_DNA"/>
</dbReference>
<organism evidence="2 3">
    <name type="scientific">Planctomicrobium piriforme</name>
    <dbReference type="NCBI Taxonomy" id="1576369"/>
    <lineage>
        <taxon>Bacteria</taxon>
        <taxon>Pseudomonadati</taxon>
        <taxon>Planctomycetota</taxon>
        <taxon>Planctomycetia</taxon>
        <taxon>Planctomycetales</taxon>
        <taxon>Planctomycetaceae</taxon>
        <taxon>Planctomicrobium</taxon>
    </lineage>
</organism>
<protein>
    <recommendedName>
        <fullName evidence="4">Carboxypeptidase regulatory-like domain-containing protein</fullName>
    </recommendedName>
</protein>
<dbReference type="PROSITE" id="PS51257">
    <property type="entry name" value="PROKAR_LIPOPROTEIN"/>
    <property type="match status" value="1"/>
</dbReference>
<evidence type="ECO:0000313" key="3">
    <source>
        <dbReference type="Proteomes" id="UP000199518"/>
    </source>
</evidence>
<dbReference type="Gene3D" id="2.60.40.10">
    <property type="entry name" value="Immunoglobulins"/>
    <property type="match status" value="1"/>
</dbReference>
<keyword evidence="3" id="KW-1185">Reference proteome</keyword>
<feature type="region of interest" description="Disordered" evidence="1">
    <location>
        <begin position="77"/>
        <end position="106"/>
    </location>
</feature>
<dbReference type="OrthoDB" id="286727at2"/>
<reference evidence="3" key="1">
    <citation type="submission" date="2016-10" db="EMBL/GenBank/DDBJ databases">
        <authorList>
            <person name="Varghese N."/>
            <person name="Submissions S."/>
        </authorList>
    </citation>
    <scope>NUCLEOTIDE SEQUENCE [LARGE SCALE GENOMIC DNA]</scope>
    <source>
        <strain evidence="3">DSM 26348</strain>
    </source>
</reference>
<dbReference type="Proteomes" id="UP000199518">
    <property type="component" value="Unassembled WGS sequence"/>
</dbReference>
<gene>
    <name evidence="2" type="ORF">SAMN05421753_10731</name>
</gene>
<evidence type="ECO:0008006" key="4">
    <source>
        <dbReference type="Google" id="ProtNLM"/>
    </source>
</evidence>
<evidence type="ECO:0000256" key="1">
    <source>
        <dbReference type="SAM" id="MobiDB-lite"/>
    </source>
</evidence>
<evidence type="ECO:0000313" key="2">
    <source>
        <dbReference type="EMBL" id="SFI23887.1"/>
    </source>
</evidence>